<sequence length="128" mass="14664">MPRTLEPVPMDEATDWSGHILPRQMVKYLSIDCIVRVVIRNTDKGAEAIYFKITKIKDGTFWGIAQDTYRLWDSVGLPSGNQMTFRKEDINEIPLDWQPMRFQKSVAHLQGQIKNHGYALTGVRSATL</sequence>
<protein>
    <submittedName>
        <fullName evidence="1">Uncharacterized protein</fullName>
    </submittedName>
</protein>
<name>A0AAD9Z1B5_9LECA</name>
<organism evidence="1 2">
    <name type="scientific">Lepraria neglecta</name>
    <dbReference type="NCBI Taxonomy" id="209136"/>
    <lineage>
        <taxon>Eukaryota</taxon>
        <taxon>Fungi</taxon>
        <taxon>Dikarya</taxon>
        <taxon>Ascomycota</taxon>
        <taxon>Pezizomycotina</taxon>
        <taxon>Lecanoromycetes</taxon>
        <taxon>OSLEUM clade</taxon>
        <taxon>Lecanoromycetidae</taxon>
        <taxon>Lecanorales</taxon>
        <taxon>Lecanorineae</taxon>
        <taxon>Stereocaulaceae</taxon>
        <taxon>Lepraria</taxon>
    </lineage>
</organism>
<comment type="caution">
    <text evidence="1">The sequence shown here is derived from an EMBL/GenBank/DDBJ whole genome shotgun (WGS) entry which is preliminary data.</text>
</comment>
<gene>
    <name evidence="1" type="ORF">OEA41_009098</name>
</gene>
<proteinExistence type="predicted"/>
<evidence type="ECO:0000313" key="2">
    <source>
        <dbReference type="Proteomes" id="UP001276659"/>
    </source>
</evidence>
<keyword evidence="2" id="KW-1185">Reference proteome</keyword>
<evidence type="ECO:0000313" key="1">
    <source>
        <dbReference type="EMBL" id="KAK3169714.1"/>
    </source>
</evidence>
<reference evidence="1" key="1">
    <citation type="submission" date="2022-11" db="EMBL/GenBank/DDBJ databases">
        <title>Chromosomal genome sequence assembly and mating type (MAT) locus characterization of the leprose asexual lichenized fungus Lepraria neglecta (Nyl.) Erichsen.</title>
        <authorList>
            <person name="Allen J.L."/>
            <person name="Pfeffer B."/>
        </authorList>
    </citation>
    <scope>NUCLEOTIDE SEQUENCE</scope>
    <source>
        <strain evidence="1">Allen 5258</strain>
    </source>
</reference>
<accession>A0AAD9Z1B5</accession>
<dbReference type="AlphaFoldDB" id="A0AAD9Z1B5"/>
<dbReference type="Proteomes" id="UP001276659">
    <property type="component" value="Unassembled WGS sequence"/>
</dbReference>
<dbReference type="EMBL" id="JASNWA010000009">
    <property type="protein sequence ID" value="KAK3169714.1"/>
    <property type="molecule type" value="Genomic_DNA"/>
</dbReference>